<sequence length="404" mass="45499">MHGSSSLRVLKILVVLFCSFTWLCYGADLLDATKFSQTLSKLATEGLGVADLQQEFDQLQFNEEPVNGTEIILSLTANITNKFKERFNVVRQLKQAVEDAYSRSQSYSRQWQCCRTQDFSYNLEYDSRFRQKVDVTKACLKTSGSARSNLRYLDDSFVKTMEQMLNDFPFIKWQYFGSEEGMLTVFPAFEDKATCPGYDPRYRPWYVETATPEPKDVVLVIDTSGSMSTTLMNVAKEAANTVLSTMNPRDRVRVTNYANAFNAAFRLLKKSYPGQGSTRNMVIIFLTDGTPSDDKTNIMQTIKDRNAELHNKVIIMTYGILVNKNILLDIANQDGTSYGVSMSPGVTPGKFTSVSDTDNLRNAMATYYDSFSKNTESNNPIISVPYIDAAGLGKLKTFVYFLGN</sequence>
<protein>
    <recommendedName>
        <fullName evidence="2">VWFA domain-containing protein</fullName>
    </recommendedName>
</protein>
<dbReference type="PROSITE" id="PS50234">
    <property type="entry name" value="VWFA"/>
    <property type="match status" value="1"/>
</dbReference>
<keyword evidence="1" id="KW-0732">Signal</keyword>
<dbReference type="OrthoDB" id="10054666at2759"/>
<feature type="chain" id="PRO_5040994683" description="VWFA domain-containing protein" evidence="1">
    <location>
        <begin position="27"/>
        <end position="404"/>
    </location>
</feature>
<dbReference type="InterPro" id="IPR002035">
    <property type="entry name" value="VWF_A"/>
</dbReference>
<dbReference type="InterPro" id="IPR051173">
    <property type="entry name" value="Ca_channel_alpha-2/delta"/>
</dbReference>
<feature type="signal peptide" evidence="1">
    <location>
        <begin position="1"/>
        <end position="26"/>
    </location>
</feature>
<accession>A0A9X0D0R2</accession>
<reference evidence="3" key="1">
    <citation type="submission" date="2023-01" db="EMBL/GenBank/DDBJ databases">
        <title>Genome assembly of the deep-sea coral Lophelia pertusa.</title>
        <authorList>
            <person name="Herrera S."/>
            <person name="Cordes E."/>
        </authorList>
    </citation>
    <scope>NUCLEOTIDE SEQUENCE</scope>
    <source>
        <strain evidence="3">USNM1676648</strain>
        <tissue evidence="3">Polyp</tissue>
    </source>
</reference>
<keyword evidence="4" id="KW-1185">Reference proteome</keyword>
<dbReference type="GO" id="GO:0005245">
    <property type="term" value="F:voltage-gated calcium channel activity"/>
    <property type="evidence" value="ECO:0007669"/>
    <property type="project" value="TreeGrafter"/>
</dbReference>
<dbReference type="EMBL" id="MU825910">
    <property type="protein sequence ID" value="KAJ7382932.1"/>
    <property type="molecule type" value="Genomic_DNA"/>
</dbReference>
<dbReference type="PANTHER" id="PTHR10166:SF66">
    <property type="entry name" value="VWFA AND CACHE DOMAIN-CONTAINING PROTEIN CG16868"/>
    <property type="match status" value="1"/>
</dbReference>
<evidence type="ECO:0000313" key="4">
    <source>
        <dbReference type="Proteomes" id="UP001163046"/>
    </source>
</evidence>
<dbReference type="Gene3D" id="3.40.50.410">
    <property type="entry name" value="von Willebrand factor, type A domain"/>
    <property type="match status" value="2"/>
</dbReference>
<dbReference type="GO" id="GO:0005891">
    <property type="term" value="C:voltage-gated calcium channel complex"/>
    <property type="evidence" value="ECO:0007669"/>
    <property type="project" value="TreeGrafter"/>
</dbReference>
<feature type="domain" description="VWFA" evidence="2">
    <location>
        <begin position="216"/>
        <end position="267"/>
    </location>
</feature>
<dbReference type="Proteomes" id="UP001163046">
    <property type="component" value="Unassembled WGS sequence"/>
</dbReference>
<gene>
    <name evidence="3" type="ORF">OS493_031707</name>
</gene>
<comment type="caution">
    <text evidence="3">The sequence shown here is derived from an EMBL/GenBank/DDBJ whole genome shotgun (WGS) entry which is preliminary data.</text>
</comment>
<organism evidence="3 4">
    <name type="scientific">Desmophyllum pertusum</name>
    <dbReference type="NCBI Taxonomy" id="174260"/>
    <lineage>
        <taxon>Eukaryota</taxon>
        <taxon>Metazoa</taxon>
        <taxon>Cnidaria</taxon>
        <taxon>Anthozoa</taxon>
        <taxon>Hexacorallia</taxon>
        <taxon>Scleractinia</taxon>
        <taxon>Caryophylliina</taxon>
        <taxon>Caryophylliidae</taxon>
        <taxon>Desmophyllum</taxon>
    </lineage>
</organism>
<dbReference type="PANTHER" id="PTHR10166">
    <property type="entry name" value="VOLTAGE-DEPENDENT CALCIUM CHANNEL SUBUNIT ALPHA-2/DELTA-RELATED"/>
    <property type="match status" value="1"/>
</dbReference>
<dbReference type="AlphaFoldDB" id="A0A9X0D0R2"/>
<dbReference type="InterPro" id="IPR036465">
    <property type="entry name" value="vWFA_dom_sf"/>
</dbReference>
<evidence type="ECO:0000259" key="2">
    <source>
        <dbReference type="PROSITE" id="PS50234"/>
    </source>
</evidence>
<evidence type="ECO:0000313" key="3">
    <source>
        <dbReference type="EMBL" id="KAJ7382932.1"/>
    </source>
</evidence>
<dbReference type="SMART" id="SM00327">
    <property type="entry name" value="VWA"/>
    <property type="match status" value="1"/>
</dbReference>
<name>A0A9X0D0R2_9CNID</name>
<dbReference type="Pfam" id="PF00092">
    <property type="entry name" value="VWA"/>
    <property type="match status" value="1"/>
</dbReference>
<proteinExistence type="predicted"/>
<evidence type="ECO:0000256" key="1">
    <source>
        <dbReference type="SAM" id="SignalP"/>
    </source>
</evidence>
<dbReference type="SUPFAM" id="SSF53300">
    <property type="entry name" value="vWA-like"/>
    <property type="match status" value="1"/>
</dbReference>